<dbReference type="RefSeq" id="WP_069732091.1">
    <property type="nucleotide sequence ID" value="NZ_CP019914.1"/>
</dbReference>
<feature type="chain" id="PRO_5042133774" evidence="1">
    <location>
        <begin position="22"/>
        <end position="416"/>
    </location>
</feature>
<evidence type="ECO:0000313" key="3">
    <source>
        <dbReference type="Proteomes" id="UP000264880"/>
    </source>
</evidence>
<feature type="signal peptide" evidence="1">
    <location>
        <begin position="1"/>
        <end position="21"/>
    </location>
</feature>
<protein>
    <submittedName>
        <fullName evidence="2">Peptidase M30</fullName>
    </submittedName>
</protein>
<dbReference type="Proteomes" id="UP000264880">
    <property type="component" value="Chromosome"/>
</dbReference>
<dbReference type="AlphaFoldDB" id="A0AAC9TTK6"/>
<keyword evidence="3" id="KW-1185">Reference proteome</keyword>
<proteinExistence type="predicted"/>
<dbReference type="EMBL" id="CP019914">
    <property type="protein sequence ID" value="ASJ20447.1"/>
    <property type="molecule type" value="Genomic_DNA"/>
</dbReference>
<organism evidence="2 3">
    <name type="scientific">Brachyspira hampsonii</name>
    <dbReference type="NCBI Taxonomy" id="1287055"/>
    <lineage>
        <taxon>Bacteria</taxon>
        <taxon>Pseudomonadati</taxon>
        <taxon>Spirochaetota</taxon>
        <taxon>Spirochaetia</taxon>
        <taxon>Brachyspirales</taxon>
        <taxon>Brachyspiraceae</taxon>
        <taxon>Brachyspira</taxon>
    </lineage>
</organism>
<keyword evidence="1" id="KW-0732">Signal</keyword>
<dbReference type="KEGG" id="bhp:BHAMNSH16_01735"/>
<gene>
    <name evidence="2" type="ORF">BHAMNSH16_01735</name>
</gene>
<evidence type="ECO:0000313" key="2">
    <source>
        <dbReference type="EMBL" id="ASJ20447.1"/>
    </source>
</evidence>
<reference evidence="2 3" key="1">
    <citation type="submission" date="2017-02" db="EMBL/GenBank/DDBJ databases">
        <title>Complete genome sequence of Brachyspira hampsonii genomovar I strain NSH-16 (ATCC BAA-2463).</title>
        <authorList>
            <person name="Mirajkar N.S."/>
            <person name="Gebhart C.J."/>
        </authorList>
    </citation>
    <scope>NUCLEOTIDE SEQUENCE [LARGE SCALE GENOMIC DNA]</scope>
    <source>
        <strain evidence="2 3">NSH-16</strain>
    </source>
</reference>
<evidence type="ECO:0000256" key="1">
    <source>
        <dbReference type="SAM" id="SignalP"/>
    </source>
</evidence>
<accession>A0AAC9TTK6</accession>
<sequence>MKKKIFCIISILILSIISCNSNNVTNPIESSGGLIYPGGNMEKRTYYAYYRMQENKLCSFYKVAEYDKLIVYVMEGSGYKPESVDYIANAFNNNYAEEVRIYGEHTDVDKNGKIIILLLELNTSYSSAIYNGYFDTYDLLLNKNNNAEILYMDIKRVNEDPEYMSSTIQHEFQHLINFNVNYIENGREMSTWLNEALSESTSVLFSPLKVSSRIDKFNMMGGYYCFYTWNLPTENVFPNNPTSKYLFANYPSVSVFVNWLYQRSNNNPSVFQNIAKYSSAEDYNRVLNNVSFIGASSWDDLLFKWVEGINNGEVTGAEIKVQKENNNINLYPGAVVVYNGSLTQSGNLLTRKLSSSLELALNNDTYIGDDPTPINITTPKSSSVQASKMYETVNDIPYIPKERHILFGKDGKIKEY</sequence>
<name>A0AAC9TTK6_9SPIR</name>
<dbReference type="PROSITE" id="PS51257">
    <property type="entry name" value="PROKAR_LIPOPROTEIN"/>
    <property type="match status" value="1"/>
</dbReference>